<feature type="transmembrane region" description="Helical" evidence="1">
    <location>
        <begin position="6"/>
        <end position="29"/>
    </location>
</feature>
<comment type="caution">
    <text evidence="2">The sequence shown here is derived from an EMBL/GenBank/DDBJ whole genome shotgun (WGS) entry which is preliminary data.</text>
</comment>
<accession>A0ABS1HCM6</accession>
<sequence length="72" mass="8154">MKIVNANYIHILIIIIVSLLLVSAILIAVKSYFNNKEIESLSSSCLKNDGEYELVITNKLTQSYKFSCENKN</sequence>
<keyword evidence="1" id="KW-0812">Transmembrane</keyword>
<keyword evidence="1" id="KW-0472">Membrane</keyword>
<dbReference type="Proteomes" id="UP000618943">
    <property type="component" value="Unassembled WGS sequence"/>
</dbReference>
<name>A0ABS1HCM6_9BACL</name>
<protein>
    <submittedName>
        <fullName evidence="2">Uncharacterized protein</fullName>
    </submittedName>
</protein>
<keyword evidence="3" id="KW-1185">Reference proteome</keyword>
<organism evidence="2 3">
    <name type="scientific">Viridibacillus soli</name>
    <dbReference type="NCBI Taxonomy" id="2798301"/>
    <lineage>
        <taxon>Bacteria</taxon>
        <taxon>Bacillati</taxon>
        <taxon>Bacillota</taxon>
        <taxon>Bacilli</taxon>
        <taxon>Bacillales</taxon>
        <taxon>Caryophanaceae</taxon>
        <taxon>Viridibacillus</taxon>
    </lineage>
</organism>
<keyword evidence="1" id="KW-1133">Transmembrane helix</keyword>
<dbReference type="RefSeq" id="WP_200750510.1">
    <property type="nucleotide sequence ID" value="NZ_JAEOAH010000054.1"/>
</dbReference>
<reference evidence="2 3" key="1">
    <citation type="submission" date="2020-12" db="EMBL/GenBank/DDBJ databases">
        <title>YIM B01967 draft genome.</title>
        <authorList>
            <person name="Yan X."/>
        </authorList>
    </citation>
    <scope>NUCLEOTIDE SEQUENCE [LARGE SCALE GENOMIC DNA]</scope>
    <source>
        <strain evidence="2 3">YIM B01967</strain>
    </source>
</reference>
<proteinExistence type="predicted"/>
<evidence type="ECO:0000256" key="1">
    <source>
        <dbReference type="SAM" id="Phobius"/>
    </source>
</evidence>
<dbReference type="EMBL" id="JAEOAH010000054">
    <property type="protein sequence ID" value="MBK3497206.1"/>
    <property type="molecule type" value="Genomic_DNA"/>
</dbReference>
<evidence type="ECO:0000313" key="2">
    <source>
        <dbReference type="EMBL" id="MBK3497206.1"/>
    </source>
</evidence>
<gene>
    <name evidence="2" type="ORF">JFL43_20725</name>
</gene>
<evidence type="ECO:0000313" key="3">
    <source>
        <dbReference type="Proteomes" id="UP000618943"/>
    </source>
</evidence>